<evidence type="ECO:0000313" key="2">
    <source>
        <dbReference type="Proteomes" id="UP001501295"/>
    </source>
</evidence>
<dbReference type="Proteomes" id="UP001501295">
    <property type="component" value="Unassembled WGS sequence"/>
</dbReference>
<gene>
    <name evidence="1" type="ORF">GCM10025780_24180</name>
</gene>
<organism evidence="1 2">
    <name type="scientific">Frondihabitans cladoniiphilus</name>
    <dbReference type="NCBI Taxonomy" id="715785"/>
    <lineage>
        <taxon>Bacteria</taxon>
        <taxon>Bacillati</taxon>
        <taxon>Actinomycetota</taxon>
        <taxon>Actinomycetes</taxon>
        <taxon>Micrococcales</taxon>
        <taxon>Microbacteriaceae</taxon>
        <taxon>Frondihabitans</taxon>
    </lineage>
</organism>
<accession>A0ABP8W172</accession>
<dbReference type="EMBL" id="BAABLM010000005">
    <property type="protein sequence ID" value="GAA4678459.1"/>
    <property type="molecule type" value="Genomic_DNA"/>
</dbReference>
<reference evidence="2" key="1">
    <citation type="journal article" date="2019" name="Int. J. Syst. Evol. Microbiol.">
        <title>The Global Catalogue of Microorganisms (GCM) 10K type strain sequencing project: providing services to taxonomists for standard genome sequencing and annotation.</title>
        <authorList>
            <consortium name="The Broad Institute Genomics Platform"/>
            <consortium name="The Broad Institute Genome Sequencing Center for Infectious Disease"/>
            <person name="Wu L."/>
            <person name="Ma J."/>
        </authorList>
    </citation>
    <scope>NUCLEOTIDE SEQUENCE [LARGE SCALE GENOMIC DNA]</scope>
    <source>
        <strain evidence="2">JCM 18956</strain>
    </source>
</reference>
<keyword evidence="2" id="KW-1185">Reference proteome</keyword>
<comment type="caution">
    <text evidence="1">The sequence shown here is derived from an EMBL/GenBank/DDBJ whole genome shotgun (WGS) entry which is preliminary data.</text>
</comment>
<protein>
    <submittedName>
        <fullName evidence="1">Uncharacterized protein</fullName>
    </submittedName>
</protein>
<proteinExistence type="predicted"/>
<name>A0ABP8W172_9MICO</name>
<evidence type="ECO:0000313" key="1">
    <source>
        <dbReference type="EMBL" id="GAA4678459.1"/>
    </source>
</evidence>
<sequence>MPRECGWCSSMDRPAWERRILAGTPVSVVAADTPYSVSAANRHLRQHLRPALSAEVLSPAADLHVSDFAEKLVSLVSSAHSVRRYAESTANPRLILQSIKTEADVLETIMRRLGIDSEEGAEDYVQARKLTSAVGALVRSGDHPEF</sequence>